<name>A0ABX6STL4_9ACTN</name>
<gene>
    <name evidence="2" type="ORF">H9L21_11615</name>
</gene>
<dbReference type="Proteomes" id="UP000515871">
    <property type="component" value="Chromosome"/>
</dbReference>
<keyword evidence="3" id="KW-1185">Reference proteome</keyword>
<evidence type="ECO:0000313" key="2">
    <source>
        <dbReference type="EMBL" id="QNL93744.1"/>
    </source>
</evidence>
<feature type="transmembrane region" description="Helical" evidence="1">
    <location>
        <begin position="53"/>
        <end position="80"/>
    </location>
</feature>
<keyword evidence="1" id="KW-0812">Transmembrane</keyword>
<reference evidence="2 3" key="1">
    <citation type="submission" date="2020-08" db="EMBL/GenBank/DDBJ databases">
        <title>Novel species in genus Aeromicrobium.</title>
        <authorList>
            <person name="Zhang G."/>
        </authorList>
    </citation>
    <scope>NUCLEOTIDE SEQUENCE [LARGE SCALE GENOMIC DNA]</scope>
    <source>
        <strain evidence="3">zg-629</strain>
    </source>
</reference>
<dbReference type="RefSeq" id="WP_154596758.1">
    <property type="nucleotide sequence ID" value="NZ_CP060587.1"/>
</dbReference>
<keyword evidence="1" id="KW-1133">Transmembrane helix</keyword>
<dbReference type="EMBL" id="CP060587">
    <property type="protein sequence ID" value="QNL93744.1"/>
    <property type="molecule type" value="Genomic_DNA"/>
</dbReference>
<feature type="transmembrane region" description="Helical" evidence="1">
    <location>
        <begin position="7"/>
        <end position="33"/>
    </location>
</feature>
<feature type="transmembrane region" description="Helical" evidence="1">
    <location>
        <begin position="92"/>
        <end position="116"/>
    </location>
</feature>
<proteinExistence type="predicted"/>
<protein>
    <submittedName>
        <fullName evidence="2">Uncharacterized protein</fullName>
    </submittedName>
</protein>
<organism evidence="2 3">
    <name type="scientific">Aeromicrobium senzhongii</name>
    <dbReference type="NCBI Taxonomy" id="2663859"/>
    <lineage>
        <taxon>Bacteria</taxon>
        <taxon>Bacillati</taxon>
        <taxon>Actinomycetota</taxon>
        <taxon>Actinomycetes</taxon>
        <taxon>Propionibacteriales</taxon>
        <taxon>Nocardioidaceae</taxon>
        <taxon>Aeromicrobium</taxon>
    </lineage>
</organism>
<accession>A0ABX6STL4</accession>
<evidence type="ECO:0000256" key="1">
    <source>
        <dbReference type="SAM" id="Phobius"/>
    </source>
</evidence>
<evidence type="ECO:0000313" key="3">
    <source>
        <dbReference type="Proteomes" id="UP000515871"/>
    </source>
</evidence>
<feature type="transmembrane region" description="Helical" evidence="1">
    <location>
        <begin position="122"/>
        <end position="141"/>
    </location>
</feature>
<keyword evidence="1" id="KW-0472">Membrane</keyword>
<sequence length="159" mass="16855">MMTRDQITLCGLGAATISGGVCALGCLVIAYAVEVAGGSPFEWHVLGALVVVWAVFGLWLGVFVGLFAGVLPTILSVVLWPRLVARGGIRRALAVVVALVTAVAWVEALVLVGLFDARPVEAFWWASGAAMVSGASMWIVLRLSWRAHLRRTALHAATY</sequence>